<dbReference type="GO" id="GO:0008081">
    <property type="term" value="F:phosphoric diester hydrolase activity"/>
    <property type="evidence" value="ECO:0007669"/>
    <property type="project" value="InterPro"/>
</dbReference>
<dbReference type="Proteomes" id="UP000594262">
    <property type="component" value="Unplaced"/>
</dbReference>
<protein>
    <recommendedName>
        <fullName evidence="2">Phosphatidylinositol-specific phospholipase C X domain-containing protein</fullName>
    </recommendedName>
</protein>
<dbReference type="InterPro" id="IPR051057">
    <property type="entry name" value="PI-PLC_domain"/>
</dbReference>
<accession>A0A7M5X6R3</accession>
<dbReference type="SUPFAM" id="SSF51695">
    <property type="entry name" value="PLC-like phosphodiesterases"/>
    <property type="match status" value="1"/>
</dbReference>
<keyword evidence="4" id="KW-1185">Reference proteome</keyword>
<dbReference type="EnsemblMetazoa" id="CLYHEMT018847.1">
    <property type="protein sequence ID" value="CLYHEMP018847.1"/>
    <property type="gene ID" value="CLYHEMG018847"/>
</dbReference>
<dbReference type="PANTHER" id="PTHR13593:SF113">
    <property type="entry name" value="SI:DKEY-266F7.9"/>
    <property type="match status" value="1"/>
</dbReference>
<feature type="chain" id="PRO_5029833373" description="Phosphatidylinositol-specific phospholipase C X domain-containing protein" evidence="1">
    <location>
        <begin position="20"/>
        <end position="382"/>
    </location>
</feature>
<proteinExistence type="predicted"/>
<dbReference type="PROSITE" id="PS50007">
    <property type="entry name" value="PIPLC_X_DOMAIN"/>
    <property type="match status" value="1"/>
</dbReference>
<dbReference type="Pfam" id="PF00388">
    <property type="entry name" value="PI-PLC-X"/>
    <property type="match status" value="1"/>
</dbReference>
<dbReference type="OrthoDB" id="1046782at2759"/>
<dbReference type="AlphaFoldDB" id="A0A7M5X6R3"/>
<dbReference type="PANTHER" id="PTHR13593">
    <property type="match status" value="1"/>
</dbReference>
<evidence type="ECO:0000256" key="1">
    <source>
        <dbReference type="SAM" id="SignalP"/>
    </source>
</evidence>
<reference evidence="3" key="1">
    <citation type="submission" date="2021-01" db="UniProtKB">
        <authorList>
            <consortium name="EnsemblMetazoa"/>
        </authorList>
    </citation>
    <scope>IDENTIFICATION</scope>
</reference>
<dbReference type="Gene3D" id="3.20.20.190">
    <property type="entry name" value="Phosphatidylinositol (PI) phosphodiesterase"/>
    <property type="match status" value="1"/>
</dbReference>
<dbReference type="GO" id="GO:0006629">
    <property type="term" value="P:lipid metabolic process"/>
    <property type="evidence" value="ECO:0007669"/>
    <property type="project" value="InterPro"/>
</dbReference>
<organism evidence="3 4">
    <name type="scientific">Clytia hemisphaerica</name>
    <dbReference type="NCBI Taxonomy" id="252671"/>
    <lineage>
        <taxon>Eukaryota</taxon>
        <taxon>Metazoa</taxon>
        <taxon>Cnidaria</taxon>
        <taxon>Hydrozoa</taxon>
        <taxon>Hydroidolina</taxon>
        <taxon>Leptothecata</taxon>
        <taxon>Obeliida</taxon>
        <taxon>Clytiidae</taxon>
        <taxon>Clytia</taxon>
    </lineage>
</organism>
<evidence type="ECO:0000259" key="2">
    <source>
        <dbReference type="Pfam" id="PF00388"/>
    </source>
</evidence>
<keyword evidence="1" id="KW-0732">Signal</keyword>
<name>A0A7M5X6R3_9CNID</name>
<dbReference type="GeneID" id="136804263"/>
<evidence type="ECO:0000313" key="4">
    <source>
        <dbReference type="Proteomes" id="UP000594262"/>
    </source>
</evidence>
<dbReference type="RefSeq" id="XP_066917067.1">
    <property type="nucleotide sequence ID" value="XM_067060966.1"/>
</dbReference>
<sequence>MSSLCFLFVLIWLGDRVFCQGSCRNHSDWMNHLPIEMHKMKITEIAIPGSHDSGTYSLMKTSDIFIDGSSHKNDIILDFLKFRSQYKQNGLLGELIYRWSITQDLNITSQLYCGVRYLDLRIAFDHRNESRVVHGLFGTTLHDIFTQIKDFIIKYSKEIILLDLQSMATNHEISKENALKNVTDLLQDFFSDRIIFAENIQSYKLKDLWQQNISVIVFKRSRDNNKKDSILHAHASIRSPFDYKQFTQTWSWLHFLDLNYANRGKQGTDTFYVTQGIMQPHWMEVVIAGISENATLRSWVSSKATRKIRDWLHGKHIGKNGINIVIADFVEFSNFTDTVLDLNAVTNVRGPTSRKSGSVCYRSIDNNLLWLLLIIFMLLERY</sequence>
<feature type="domain" description="Phosphatidylinositol-specific phospholipase C X" evidence="2">
    <location>
        <begin position="100"/>
        <end position="200"/>
    </location>
</feature>
<dbReference type="InterPro" id="IPR017946">
    <property type="entry name" value="PLC-like_Pdiesterase_TIM-brl"/>
</dbReference>
<evidence type="ECO:0000313" key="3">
    <source>
        <dbReference type="EnsemblMetazoa" id="CLYHEMP018847.1"/>
    </source>
</evidence>
<dbReference type="InterPro" id="IPR000909">
    <property type="entry name" value="PLipase_C_PInositol-sp_X_dom"/>
</dbReference>
<feature type="signal peptide" evidence="1">
    <location>
        <begin position="1"/>
        <end position="19"/>
    </location>
</feature>